<gene>
    <name evidence="1" type="ORF">CLO192961_LOCUS179518</name>
</gene>
<reference evidence="1 2" key="1">
    <citation type="submission" date="2019-06" db="EMBL/GenBank/DDBJ databases">
        <authorList>
            <person name="Broberg M."/>
        </authorList>
    </citation>
    <scope>NUCLEOTIDE SEQUENCE [LARGE SCALE GENOMIC DNA]</scope>
</reference>
<evidence type="ECO:0000313" key="2">
    <source>
        <dbReference type="Proteomes" id="UP000766486"/>
    </source>
</evidence>
<comment type="caution">
    <text evidence="1">The sequence shown here is derived from an EMBL/GenBank/DDBJ whole genome shotgun (WGS) entry which is preliminary data.</text>
</comment>
<protein>
    <submittedName>
        <fullName evidence="1">Uncharacterized protein</fullName>
    </submittedName>
</protein>
<organism evidence="1 2">
    <name type="scientific">Bionectria ochroleuca</name>
    <name type="common">Gliocladium roseum</name>
    <dbReference type="NCBI Taxonomy" id="29856"/>
    <lineage>
        <taxon>Eukaryota</taxon>
        <taxon>Fungi</taxon>
        <taxon>Dikarya</taxon>
        <taxon>Ascomycota</taxon>
        <taxon>Pezizomycotina</taxon>
        <taxon>Sordariomycetes</taxon>
        <taxon>Hypocreomycetidae</taxon>
        <taxon>Hypocreales</taxon>
        <taxon>Bionectriaceae</taxon>
        <taxon>Clonostachys</taxon>
    </lineage>
</organism>
<evidence type="ECO:0000313" key="1">
    <source>
        <dbReference type="EMBL" id="VUC26019.1"/>
    </source>
</evidence>
<proteinExistence type="predicted"/>
<accession>A0ABY6U7I7</accession>
<keyword evidence="2" id="KW-1185">Reference proteome</keyword>
<dbReference type="EMBL" id="CABFNS010000742">
    <property type="protein sequence ID" value="VUC26019.1"/>
    <property type="molecule type" value="Genomic_DNA"/>
</dbReference>
<dbReference type="Proteomes" id="UP000766486">
    <property type="component" value="Unassembled WGS sequence"/>
</dbReference>
<sequence length="577" mass="65654">MSLISCPPDVLLIILELIVPVWDPERQASQVPNADRRQLAWQHGFEADGETKEHKLAKKTFYNLSLTCKDISEAAMIMLYREICLPSAASMVYLLRTLLRTPRLRQYVRSLACAKHMNKHEYEEESRAVLSSIDWDISSMYLFERSVFGLAKCEAFYSGSLPCPEDELENQSCDDEGEPEGPHYDPTIPVLPYLFPVIGPSVLTSLLCLVPNVTSFCFAPPTGDDAEVHKLLRDSLDKAHEISTIDGHPLSVLPRLSTLALYSHAATLTAQWECRWIPFWARFSRSGIQKLKVLQAYMCFEEYNEGLDDVLSSEDAEYFQDHDRYVAEAKWEALQELQALLTGTPGNEWFGVFKLFSQLKRVEITPTKRPTLQQEEFDPEMGTLDSGLLQLRTTLDHLKIAGLYTETIVPELGPGGVLTCLSQLTCLRHLDVATLALFKNPERMASFSIAERLPQTLDTIILREEWLQSDLEDIECGTSDQQLEYSRLVIECLKMIVDDEEALPNLRYLGFQEQLMAWTLGLNAKVVSSLTERRVLFNAYNEKGQKMNLEDFSFAHDIEEDPASILIAESTRFEDYH</sequence>
<name>A0ABY6U7I7_BIOOC</name>